<reference evidence="2" key="1">
    <citation type="submission" date="2020-11" db="EMBL/GenBank/DDBJ databases">
        <authorList>
            <consortium name="DOE Joint Genome Institute"/>
            <person name="Ahrendt S."/>
            <person name="Riley R."/>
            <person name="Andreopoulos W."/>
            <person name="LaButti K."/>
            <person name="Pangilinan J."/>
            <person name="Ruiz-duenas F.J."/>
            <person name="Barrasa J.M."/>
            <person name="Sanchez-Garcia M."/>
            <person name="Camarero S."/>
            <person name="Miyauchi S."/>
            <person name="Serrano A."/>
            <person name="Linde D."/>
            <person name="Babiker R."/>
            <person name="Drula E."/>
            <person name="Ayuso-Fernandez I."/>
            <person name="Pacheco R."/>
            <person name="Padilla G."/>
            <person name="Ferreira P."/>
            <person name="Barriuso J."/>
            <person name="Kellner H."/>
            <person name="Castanera R."/>
            <person name="Alfaro M."/>
            <person name="Ramirez L."/>
            <person name="Pisabarro A.G."/>
            <person name="Kuo A."/>
            <person name="Tritt A."/>
            <person name="Lipzen A."/>
            <person name="He G."/>
            <person name="Yan M."/>
            <person name="Ng V."/>
            <person name="Cullen D."/>
            <person name="Martin F."/>
            <person name="Rosso M.-N."/>
            <person name="Henrissat B."/>
            <person name="Hibbett D."/>
            <person name="Martinez A.T."/>
            <person name="Grigoriev I.V."/>
        </authorList>
    </citation>
    <scope>NUCLEOTIDE SEQUENCE</scope>
    <source>
        <strain evidence="2">AH 44721</strain>
    </source>
</reference>
<sequence length="312" mass="35913">MEYHSIIENHNEGYINENERNVHVWCSKLAALRDKTAGEHGLLLFAGFYNHNKVTAEMLYHWVQIIAKETNATFILVAGQDPRIIIKKHSSMRLISYETLIQEGEAKILRKDDRSVVHGHYYIFSPDKSALRLSINILIGASSSGQLKPEKPNKRDSRFKKAIRMRDKRCAITQSPVPFRDRGPDFTSFQAAHIYPFSCLAKKTYQDFLDLENQPIFRLPQLGDGKPNGVLMFSDLHMLFDAYAFGILVDTSGKIPIYKTYCFEKSNMDLVDKYPELKFNDQVEHPMANFFWEQFKLCLLASFAGNGRVFTT</sequence>
<dbReference type="EMBL" id="JADNYJ010000187">
    <property type="protein sequence ID" value="KAF8876097.1"/>
    <property type="molecule type" value="Genomic_DNA"/>
</dbReference>
<evidence type="ECO:0000313" key="2">
    <source>
        <dbReference type="EMBL" id="KAF8876097.1"/>
    </source>
</evidence>
<dbReference type="OrthoDB" id="2142759at2759"/>
<protein>
    <recommendedName>
        <fullName evidence="1">HNH nuclease domain-containing protein</fullName>
    </recommendedName>
</protein>
<comment type="caution">
    <text evidence="2">The sequence shown here is derived from an EMBL/GenBank/DDBJ whole genome shotgun (WGS) entry which is preliminary data.</text>
</comment>
<keyword evidence="3" id="KW-1185">Reference proteome</keyword>
<organism evidence="2 3">
    <name type="scientific">Gymnopilus junonius</name>
    <name type="common">Spectacular rustgill mushroom</name>
    <name type="synonym">Gymnopilus spectabilis subsp. junonius</name>
    <dbReference type="NCBI Taxonomy" id="109634"/>
    <lineage>
        <taxon>Eukaryota</taxon>
        <taxon>Fungi</taxon>
        <taxon>Dikarya</taxon>
        <taxon>Basidiomycota</taxon>
        <taxon>Agaricomycotina</taxon>
        <taxon>Agaricomycetes</taxon>
        <taxon>Agaricomycetidae</taxon>
        <taxon>Agaricales</taxon>
        <taxon>Agaricineae</taxon>
        <taxon>Hymenogastraceae</taxon>
        <taxon>Gymnopilus</taxon>
    </lineage>
</organism>
<feature type="domain" description="HNH nuclease" evidence="1">
    <location>
        <begin position="170"/>
        <end position="247"/>
    </location>
</feature>
<dbReference type="Proteomes" id="UP000724874">
    <property type="component" value="Unassembled WGS sequence"/>
</dbReference>
<dbReference type="InterPro" id="IPR003615">
    <property type="entry name" value="HNH_nuc"/>
</dbReference>
<evidence type="ECO:0000313" key="3">
    <source>
        <dbReference type="Proteomes" id="UP000724874"/>
    </source>
</evidence>
<dbReference type="Pfam" id="PF13391">
    <property type="entry name" value="HNH_2"/>
    <property type="match status" value="1"/>
</dbReference>
<evidence type="ECO:0000259" key="1">
    <source>
        <dbReference type="Pfam" id="PF13391"/>
    </source>
</evidence>
<dbReference type="AlphaFoldDB" id="A0A9P5THL2"/>
<name>A0A9P5THL2_GYMJU</name>
<gene>
    <name evidence="2" type="ORF">CPB84DRAFT_1796076</name>
</gene>
<accession>A0A9P5THL2</accession>
<proteinExistence type="predicted"/>